<feature type="non-terminal residue" evidence="7">
    <location>
        <position position="1"/>
    </location>
</feature>
<dbReference type="InterPro" id="IPR010167">
    <property type="entry name" value="NH2A_AcTrfase"/>
</dbReference>
<evidence type="ECO:0000313" key="8">
    <source>
        <dbReference type="Proteomes" id="UP001516023"/>
    </source>
</evidence>
<proteinExistence type="predicted"/>
<dbReference type="Pfam" id="PF00696">
    <property type="entry name" value="AA_kinase"/>
    <property type="match status" value="1"/>
</dbReference>
<feature type="region of interest" description="Disordered" evidence="4">
    <location>
        <begin position="1117"/>
        <end position="1146"/>
    </location>
</feature>
<keyword evidence="2" id="KW-0012">Acyltransferase</keyword>
<sequence length="2356" mass="253276">SWIIIAALVLHVQDVKTWTTLPTSISSSRRHLPPRNNVEQIFLRSIENPLGKAVVSKLTGRTNVGTSSLPMIADEDADSQQEEKNDDNEESTGEDNQTDEDTIMEIANALTSSKPSSMETSDELEVEKNVVENYLDKAAVAWEGAAISAKTDSFDKAKINKTRLVGLAARESFLSSGFKAMKGSIPKSNTRPIGVGSSFKAPAVKGAPITSTLAESRPNKSDISTTLKGSLPKQFAPLDKRSYGNTFLSSSLKAQKGAVGLGEVKQFTGSFVKSMTTPGFGDKQKTISDLTSSSGSGSGSAKIRVGIPSGPKFPLKGSISITKQSSDNVSNDSRPKISSNEQASNESSIVGKESDGKQFLSSLKIPKGTVGSGDKRQAVGSFLKSIKSPGIKSIDVVNKISDSESNEGRESQYGLKTPLKPVAQDLGKESPTETESFVKPDDNEKPTQETDLSDGNSKGSTSQSSYGNEDTSITAVVNSSGGEYSRKIAIDFNEESKASEEKEKWILEQNELVEERRRKRLAETNLDLDGSKATIAFGEESKAIEEKEKWISEQNQLVEERRLKRLQDPKVGAVGAEVALDFDEEIKTPEEKEKWIAEQNRVIEERRAKRLEVESRDNSVERVTQVDSNDIPLKGNGTISLSSLKVPKSADATAEDESNSFSDSSVYVKNSETYNVSNSGEGKLFSAPFFVTDLSKNDFVSVDGREDANDGEENSSDYIGESSASVRVGNAVASDAIDFKEEANSLEEQEQWIKEQNQLVEKRRLKRLQESGTDSKEEVVEQNTNPPNPNLDEDVPLADNVLNAESTQIAIDSYCESNKFKESDSNRDDAMSSVKNLSKANSSPPMILQYVANAESSVKSASPAFSSGLQASKSFGDDPSKLKLGVASSGAFKGFPAKKVGLPYLPTSKGALKRHDTGNATPIVLKGAVSKDSGPQQDLFASPTPILPPDLPPKKAVRGTNPDFPTKSFGVDPLASTLGVASSIPMKGIATKTTGLPFPPTVKGAGKTLGAGVISPVLQDAAPGNSDPEEDVSTSSSKVVGIAPPVVLKGAATAGFSVKGASPAFSSGVKGTMKSFGIDASKSKLGVASSIPMKGIAAKTTRLPFPPTVKGAGNTLGAGIAPPVLQDAAPGNSDPEEDGSTSSSKVVGIAPPVVLKGVATAGSSVKDPSPAFSSDLKETMKSFGIDPSKSKLGVASSIPMKGIAAKTTRLPFPPTVKGAGKTLGAGVISPVLQDAAPGNSDPEEDGSTSSSKVVGIAPPVVLKGAATAGSSVKGTSPAFSSGVKGTMKSFGIDASKSKLGVASSIPMKGIAAKTTGLPFPPTVKGVGNSDPEEDGSTSSSKVVGIAPPVVLKGVATAGFSVKGASPAFSSGLKGTMKSFGTDASKSKLGVASSVAIKGVAAKTAGLPFPPTVKGAGNSDQEEDGAFVNEVTDFNVPHSIVSKSINDHVAMTSIASSFQDDTSEDSKTHLIDAPDDRVRKEIGTGAPYEPKAFSPPRTMSDRRNPGIIDIVSESTSDEEDCLFEFDNTAMGSANKEKKMRPPIQPSRPLNLWSGESFKGTVSSRSYGLGFNRPLASPDSKLSDVEPTQTSRYKQERDEAGNTTEINTDHNEVTSLISPKREDKNMTTGDPTHTTPEMNLKLKLLEEKNRLLEEKLRLKILETTRIEENKRKAEQRVYSEQIGMLSNHISRLEKQVSSAAAKAERAVRSREDEIKKMTEVIERKTNSQSVLESRTEMLLREIDDLRSSTDKRNRNAMENLKNSLLESVKMKLSELKSMHEQKLDSIASQLKVQEEKRKEMSELNQSQSKELSDLKTQLIHLKESEPLSKTKQNERENKSAVNDTSEQPQSSVEEVMKNIQNIAPLHNIILASDDVSDKQGSTKSNSDTPANSLPKYETLSQASFNTWSHYANIEFETQSSSIDFITRNEGARIPTAPKPRRSSIDDKSSHAMGEVLSAGVEISEAHHNIPDALAADVEALELISFCHADFDSESPSVVHPDYDPIRTPQECAIPSNYPFVSILRDSSPYIVNHRHSTIVYHIPGELISDSQKFFSVMDDIALTWLFGMKIVIAVGCRRQIVQRLEKLHGASDAIKMPGVRVTTPETLRILEEEAGFCRFEVERLLNHCLRNKGADCNVVSGCFITANKFGVVDGIDYQLTGYPVNLQVDKIHRLHSRNDVILLTPLGFTKDGDALNVHSEALAAFTAAELKASKVVYFSSHPMVLRGARKRNSGEERIQMIQRSNANEILSHYGLHVNSVTGFPSWKSHYDIKGNVINRARHLSYHQQAMLLKMGWATHAIEKGVERAHIIDCEDGSLLGELFTARRGYGTCISQDDYEAPHPEDWNDDLTVADGVDI</sequence>
<evidence type="ECO:0000256" key="2">
    <source>
        <dbReference type="ARBA" id="ARBA00023315"/>
    </source>
</evidence>
<dbReference type="InterPro" id="IPR001048">
    <property type="entry name" value="Asp/Glu/Uridylate_kinase"/>
</dbReference>
<evidence type="ECO:0000256" key="4">
    <source>
        <dbReference type="SAM" id="MobiDB-lite"/>
    </source>
</evidence>
<feature type="region of interest" description="Disordered" evidence="4">
    <location>
        <begin position="65"/>
        <end position="100"/>
    </location>
</feature>
<feature type="region of interest" description="Disordered" evidence="4">
    <location>
        <begin position="767"/>
        <end position="794"/>
    </location>
</feature>
<feature type="domain" description="Aspartate/glutamate/uridylate kinase" evidence="6">
    <location>
        <begin position="2035"/>
        <end position="2246"/>
    </location>
</feature>
<keyword evidence="1" id="KW-0808">Transferase</keyword>
<organism evidence="7 8">
    <name type="scientific">Cyclotella cryptica</name>
    <dbReference type="NCBI Taxonomy" id="29204"/>
    <lineage>
        <taxon>Eukaryota</taxon>
        <taxon>Sar</taxon>
        <taxon>Stramenopiles</taxon>
        <taxon>Ochrophyta</taxon>
        <taxon>Bacillariophyta</taxon>
        <taxon>Coscinodiscophyceae</taxon>
        <taxon>Thalassiosirophycidae</taxon>
        <taxon>Stephanodiscales</taxon>
        <taxon>Stephanodiscaceae</taxon>
        <taxon>Cyclotella</taxon>
    </lineage>
</organism>
<protein>
    <recommendedName>
        <fullName evidence="6">Aspartate/glutamate/uridylate kinase domain-containing protein</fullName>
    </recommendedName>
</protein>
<dbReference type="InterPro" id="IPR036393">
    <property type="entry name" value="AceGlu_kinase-like_sf"/>
</dbReference>
<evidence type="ECO:0000256" key="1">
    <source>
        <dbReference type="ARBA" id="ARBA00022679"/>
    </source>
</evidence>
<dbReference type="PANTHER" id="PTHR30602:SF12">
    <property type="entry name" value="AMINO-ACID ACETYLTRANSFERASE NAGS1, CHLOROPLASTIC-RELATED"/>
    <property type="match status" value="1"/>
</dbReference>
<feature type="compositionally biased region" description="Polar residues" evidence="4">
    <location>
        <begin position="319"/>
        <end position="348"/>
    </location>
</feature>
<feature type="coiled-coil region" evidence="3">
    <location>
        <begin position="1781"/>
        <end position="1815"/>
    </location>
</feature>
<dbReference type="Proteomes" id="UP001516023">
    <property type="component" value="Unassembled WGS sequence"/>
</dbReference>
<reference evidence="7 8" key="1">
    <citation type="journal article" date="2020" name="G3 (Bethesda)">
        <title>Improved Reference Genome for Cyclotella cryptica CCMP332, a Model for Cell Wall Morphogenesis, Salinity Adaptation, and Lipid Production in Diatoms (Bacillariophyta).</title>
        <authorList>
            <person name="Roberts W.R."/>
            <person name="Downey K.M."/>
            <person name="Ruck E.C."/>
            <person name="Traller J.C."/>
            <person name="Alverson A.J."/>
        </authorList>
    </citation>
    <scope>NUCLEOTIDE SEQUENCE [LARGE SCALE GENOMIC DNA]</scope>
    <source>
        <strain evidence="7 8">CCMP332</strain>
    </source>
</reference>
<evidence type="ECO:0000256" key="5">
    <source>
        <dbReference type="SAM" id="SignalP"/>
    </source>
</evidence>
<feature type="non-terminal residue" evidence="7">
    <location>
        <position position="2356"/>
    </location>
</feature>
<dbReference type="GO" id="GO:0016746">
    <property type="term" value="F:acyltransferase activity"/>
    <property type="evidence" value="ECO:0007669"/>
    <property type="project" value="UniProtKB-KW"/>
</dbReference>
<keyword evidence="5" id="KW-0732">Signal</keyword>
<feature type="region of interest" description="Disordered" evidence="4">
    <location>
        <begin position="282"/>
        <end position="375"/>
    </location>
</feature>
<feature type="region of interest" description="Disordered" evidence="4">
    <location>
        <begin position="1232"/>
        <end position="1254"/>
    </location>
</feature>
<gene>
    <name evidence="7" type="ORF">HJC23_001147</name>
</gene>
<feature type="region of interest" description="Disordered" evidence="4">
    <location>
        <begin position="1482"/>
        <end position="1503"/>
    </location>
</feature>
<feature type="chain" id="PRO_5044782104" description="Aspartate/glutamate/uridylate kinase domain-containing protein" evidence="5">
    <location>
        <begin position="18"/>
        <end position="2356"/>
    </location>
</feature>
<dbReference type="EMBL" id="JABMIG020000265">
    <property type="protein sequence ID" value="KAL3783240.1"/>
    <property type="molecule type" value="Genomic_DNA"/>
</dbReference>
<feature type="compositionally biased region" description="Polar residues" evidence="4">
    <location>
        <begin position="1624"/>
        <end position="1634"/>
    </location>
</feature>
<dbReference type="Gene3D" id="3.40.1160.10">
    <property type="entry name" value="Acetylglutamate kinase-like"/>
    <property type="match status" value="1"/>
</dbReference>
<feature type="compositionally biased region" description="Polar residues" evidence="4">
    <location>
        <begin position="1837"/>
        <end position="1850"/>
    </location>
</feature>
<comment type="caution">
    <text evidence="7">The sequence shown here is derived from an EMBL/GenBank/DDBJ whole genome shotgun (WGS) entry which is preliminary data.</text>
</comment>
<dbReference type="SUPFAM" id="SSF53633">
    <property type="entry name" value="Carbamate kinase-like"/>
    <property type="match status" value="1"/>
</dbReference>
<accession>A0ABD3P9Y0</accession>
<feature type="region of interest" description="Disordered" evidence="4">
    <location>
        <begin position="1873"/>
        <end position="1892"/>
    </location>
</feature>
<dbReference type="PANTHER" id="PTHR30602">
    <property type="entry name" value="AMINO-ACID ACETYLTRANSFERASE"/>
    <property type="match status" value="1"/>
</dbReference>
<feature type="region of interest" description="Disordered" evidence="4">
    <location>
        <begin position="1572"/>
        <end position="1634"/>
    </location>
</feature>
<keyword evidence="3" id="KW-0175">Coiled coil</keyword>
<name>A0ABD3P9Y0_9STRA</name>
<feature type="signal peptide" evidence="5">
    <location>
        <begin position="1"/>
        <end position="17"/>
    </location>
</feature>
<feature type="compositionally biased region" description="Basic and acidic residues" evidence="4">
    <location>
        <begin position="426"/>
        <end position="448"/>
    </location>
</feature>
<feature type="compositionally biased region" description="Basic and acidic residues" evidence="4">
    <location>
        <begin position="767"/>
        <end position="779"/>
    </location>
</feature>
<feature type="compositionally biased region" description="Polar residues" evidence="4">
    <location>
        <begin position="1876"/>
        <end position="1889"/>
    </location>
</feature>
<keyword evidence="8" id="KW-1185">Reference proteome</keyword>
<feature type="compositionally biased region" description="Polar residues" evidence="4">
    <location>
        <begin position="449"/>
        <end position="478"/>
    </location>
</feature>
<feature type="compositionally biased region" description="Basic and acidic residues" evidence="4">
    <location>
        <begin position="1820"/>
        <end position="1836"/>
    </location>
</feature>
<evidence type="ECO:0000256" key="3">
    <source>
        <dbReference type="SAM" id="Coils"/>
    </source>
</evidence>
<feature type="region of interest" description="Disordered" evidence="4">
    <location>
        <begin position="394"/>
        <end position="478"/>
    </location>
</feature>
<feature type="region of interest" description="Disordered" evidence="4">
    <location>
        <begin position="702"/>
        <end position="722"/>
    </location>
</feature>
<evidence type="ECO:0000259" key="6">
    <source>
        <dbReference type="Pfam" id="PF00696"/>
    </source>
</evidence>
<feature type="compositionally biased region" description="Acidic residues" evidence="4">
    <location>
        <begin position="73"/>
        <end position="100"/>
    </location>
</feature>
<feature type="region of interest" description="Disordered" evidence="4">
    <location>
        <begin position="1820"/>
        <end position="1850"/>
    </location>
</feature>
<evidence type="ECO:0000313" key="7">
    <source>
        <dbReference type="EMBL" id="KAL3783240.1"/>
    </source>
</evidence>
<feature type="coiled-coil region" evidence="3">
    <location>
        <begin position="1687"/>
        <end position="1718"/>
    </location>
</feature>